<evidence type="ECO:0000313" key="12">
    <source>
        <dbReference type="EMBL" id="KAK8956488.1"/>
    </source>
</evidence>
<evidence type="ECO:0000256" key="8">
    <source>
        <dbReference type="PROSITE-ProRule" id="PRU00071"/>
    </source>
</evidence>
<evidence type="ECO:0000313" key="13">
    <source>
        <dbReference type="Proteomes" id="UP001412067"/>
    </source>
</evidence>
<keyword evidence="7 8" id="KW-0539">Nucleus</keyword>
<feature type="domain" description="Dof-type" evidence="11">
    <location>
        <begin position="84"/>
        <end position="138"/>
    </location>
</feature>
<evidence type="ECO:0000256" key="3">
    <source>
        <dbReference type="ARBA" id="ARBA00022833"/>
    </source>
</evidence>
<evidence type="ECO:0000256" key="6">
    <source>
        <dbReference type="ARBA" id="ARBA00023163"/>
    </source>
</evidence>
<evidence type="ECO:0000256" key="7">
    <source>
        <dbReference type="ARBA" id="ARBA00023242"/>
    </source>
</evidence>
<evidence type="ECO:0000256" key="1">
    <source>
        <dbReference type="ARBA" id="ARBA00022723"/>
    </source>
</evidence>
<keyword evidence="1 9" id="KW-0479">Metal-binding</keyword>
<reference evidence="12 13" key="1">
    <citation type="journal article" date="2022" name="Nat. Plants">
        <title>Genomes of leafy and leafless Platanthera orchids illuminate the evolution of mycoheterotrophy.</title>
        <authorList>
            <person name="Li M.H."/>
            <person name="Liu K.W."/>
            <person name="Li Z."/>
            <person name="Lu H.C."/>
            <person name="Ye Q.L."/>
            <person name="Zhang D."/>
            <person name="Wang J.Y."/>
            <person name="Li Y.F."/>
            <person name="Zhong Z.M."/>
            <person name="Liu X."/>
            <person name="Yu X."/>
            <person name="Liu D.K."/>
            <person name="Tu X.D."/>
            <person name="Liu B."/>
            <person name="Hao Y."/>
            <person name="Liao X.Y."/>
            <person name="Jiang Y.T."/>
            <person name="Sun W.H."/>
            <person name="Chen J."/>
            <person name="Chen Y.Q."/>
            <person name="Ai Y."/>
            <person name="Zhai J.W."/>
            <person name="Wu S.S."/>
            <person name="Zhou Z."/>
            <person name="Hsiao Y.Y."/>
            <person name="Wu W.L."/>
            <person name="Chen Y.Y."/>
            <person name="Lin Y.F."/>
            <person name="Hsu J.L."/>
            <person name="Li C.Y."/>
            <person name="Wang Z.W."/>
            <person name="Zhao X."/>
            <person name="Zhong W.Y."/>
            <person name="Ma X.K."/>
            <person name="Ma L."/>
            <person name="Huang J."/>
            <person name="Chen G.Z."/>
            <person name="Huang M.Z."/>
            <person name="Huang L."/>
            <person name="Peng D.H."/>
            <person name="Luo Y.B."/>
            <person name="Zou S.Q."/>
            <person name="Chen S.P."/>
            <person name="Lan S."/>
            <person name="Tsai W.C."/>
            <person name="Van de Peer Y."/>
            <person name="Liu Z.J."/>
        </authorList>
    </citation>
    <scope>NUCLEOTIDE SEQUENCE [LARGE SCALE GENOMIC DNA]</scope>
    <source>
        <strain evidence="12">Lor288</strain>
    </source>
</reference>
<dbReference type="Proteomes" id="UP001412067">
    <property type="component" value="Unassembled WGS sequence"/>
</dbReference>
<comment type="subcellular location">
    <subcellularLocation>
        <location evidence="8 9">Nucleus</location>
    </subcellularLocation>
</comment>
<keyword evidence="13" id="KW-1185">Reference proteome</keyword>
<dbReference type="PANTHER" id="PTHR31992">
    <property type="entry name" value="DOF ZINC FINGER PROTEIN DOF1.4-RELATED"/>
    <property type="match status" value="1"/>
</dbReference>
<dbReference type="InterPro" id="IPR003851">
    <property type="entry name" value="Znf_Dof"/>
</dbReference>
<sequence>MYKAYFENARKIERFWGATSQLRVAVNNHLKIYFIYDFICMIWFQEGMGALIHPSPSNFPHNPQQERMKPMNTNKYQQNQLAPNSCPRCDSTNTKFCYYNNYSLSQPRYFCKACRRYWTKGGILRNVPVGGGCRKNKIRSSPSSSSDDPNSYSFAKKSLSSNRPQAETDLLIIKNINLTKLPPSESSMGGAGPGGIPNFRLPSDDLTLAFNPFLLDHQNPNPNPSFLDILRGGGVVGPAAQQGHHGGAAAGGEFHQSLCYGFGGGVGGGNHDRHQCGVLSCRGGGGVGSADSSCTAPLVADRAPGMAVVRDDDVGGNHDNAAAGLGLEITGGRDYWNDSASVSSSSTTWHGLVNGSFCD</sequence>
<feature type="compositionally biased region" description="Low complexity" evidence="10">
    <location>
        <begin position="140"/>
        <end position="153"/>
    </location>
</feature>
<evidence type="ECO:0000256" key="4">
    <source>
        <dbReference type="ARBA" id="ARBA00023015"/>
    </source>
</evidence>
<gene>
    <name evidence="12" type="primary">PBF</name>
    <name evidence="12" type="ORF">KSP40_PGU018598</name>
</gene>
<keyword evidence="2 8" id="KW-0863">Zinc-finger</keyword>
<dbReference type="PANTHER" id="PTHR31992:SF123">
    <property type="entry name" value="DOF ZINC FINGER PROTEIN"/>
    <property type="match status" value="1"/>
</dbReference>
<comment type="function">
    <text evidence="9">Transcription factor that binds specifically to a 5'-AA[AG]G-3' consensus core sequence.</text>
</comment>
<comment type="caution">
    <text evidence="12">The sequence shown here is derived from an EMBL/GenBank/DDBJ whole genome shotgun (WGS) entry which is preliminary data.</text>
</comment>
<keyword evidence="4 9" id="KW-0805">Transcription regulation</keyword>
<name>A0ABR2M2B4_9ASPA</name>
<dbReference type="PROSITE" id="PS01361">
    <property type="entry name" value="ZF_DOF_1"/>
    <property type="match status" value="1"/>
</dbReference>
<dbReference type="Pfam" id="PF02701">
    <property type="entry name" value="Zn_ribbon_Dof"/>
    <property type="match status" value="1"/>
</dbReference>
<organism evidence="12 13">
    <name type="scientific">Platanthera guangdongensis</name>
    <dbReference type="NCBI Taxonomy" id="2320717"/>
    <lineage>
        <taxon>Eukaryota</taxon>
        <taxon>Viridiplantae</taxon>
        <taxon>Streptophyta</taxon>
        <taxon>Embryophyta</taxon>
        <taxon>Tracheophyta</taxon>
        <taxon>Spermatophyta</taxon>
        <taxon>Magnoliopsida</taxon>
        <taxon>Liliopsida</taxon>
        <taxon>Asparagales</taxon>
        <taxon>Orchidaceae</taxon>
        <taxon>Orchidoideae</taxon>
        <taxon>Orchideae</taxon>
        <taxon>Orchidinae</taxon>
        <taxon>Platanthera</taxon>
    </lineage>
</organism>
<evidence type="ECO:0000256" key="10">
    <source>
        <dbReference type="SAM" id="MobiDB-lite"/>
    </source>
</evidence>
<evidence type="ECO:0000256" key="2">
    <source>
        <dbReference type="ARBA" id="ARBA00022771"/>
    </source>
</evidence>
<protein>
    <recommendedName>
        <fullName evidence="9">Dof zinc finger protein</fullName>
    </recommendedName>
</protein>
<evidence type="ECO:0000256" key="5">
    <source>
        <dbReference type="ARBA" id="ARBA00023125"/>
    </source>
</evidence>
<dbReference type="EMBL" id="JBBWWR010000013">
    <property type="protein sequence ID" value="KAK8956488.1"/>
    <property type="molecule type" value="Genomic_DNA"/>
</dbReference>
<proteinExistence type="predicted"/>
<dbReference type="PROSITE" id="PS50884">
    <property type="entry name" value="ZF_DOF_2"/>
    <property type="match status" value="1"/>
</dbReference>
<feature type="region of interest" description="Disordered" evidence="10">
    <location>
        <begin position="135"/>
        <end position="161"/>
    </location>
</feature>
<accession>A0ABR2M2B4</accession>
<keyword evidence="5 8" id="KW-0238">DNA-binding</keyword>
<dbReference type="InterPro" id="IPR045174">
    <property type="entry name" value="Dof"/>
</dbReference>
<keyword evidence="6 9" id="KW-0804">Transcription</keyword>
<evidence type="ECO:0000256" key="9">
    <source>
        <dbReference type="RuleBase" id="RU369094"/>
    </source>
</evidence>
<evidence type="ECO:0000259" key="11">
    <source>
        <dbReference type="PROSITE" id="PS50884"/>
    </source>
</evidence>
<keyword evidence="3 9" id="KW-0862">Zinc</keyword>